<dbReference type="Proteomes" id="UP001164653">
    <property type="component" value="Chromosome"/>
</dbReference>
<feature type="binding site" evidence="2">
    <location>
        <position position="104"/>
    </location>
    <ligand>
        <name>Fe cation</name>
        <dbReference type="ChEBI" id="CHEBI:24875"/>
    </ligand>
</feature>
<dbReference type="AlphaFoldDB" id="A0A9E8NJ53"/>
<comment type="cofactor">
    <cofactor evidence="2">
        <name>Fe cation</name>
        <dbReference type="ChEBI" id="CHEBI:24875"/>
    </cofactor>
    <text evidence="2">Binds 1 Fe cation per subunit.</text>
</comment>
<dbReference type="InterPro" id="IPR008778">
    <property type="entry name" value="Pirin_C_dom"/>
</dbReference>
<evidence type="ECO:0000259" key="5">
    <source>
        <dbReference type="Pfam" id="PF05726"/>
    </source>
</evidence>
<evidence type="ECO:0000256" key="2">
    <source>
        <dbReference type="PIRSR" id="PIRSR006232-1"/>
    </source>
</evidence>
<dbReference type="EMBL" id="CP112998">
    <property type="protein sequence ID" value="WAC15237.1"/>
    <property type="molecule type" value="Genomic_DNA"/>
</dbReference>
<evidence type="ECO:0000313" key="7">
    <source>
        <dbReference type="Proteomes" id="UP001164653"/>
    </source>
</evidence>
<dbReference type="RefSeq" id="WP_244823120.1">
    <property type="nucleotide sequence ID" value="NZ_CP112998.1"/>
</dbReference>
<keyword evidence="2" id="KW-0479">Metal-binding</keyword>
<dbReference type="Pfam" id="PF02678">
    <property type="entry name" value="Pirin"/>
    <property type="match status" value="1"/>
</dbReference>
<dbReference type="SUPFAM" id="SSF51182">
    <property type="entry name" value="RmlC-like cupins"/>
    <property type="match status" value="1"/>
</dbReference>
<dbReference type="PANTHER" id="PTHR13903:SF8">
    <property type="entry name" value="PIRIN"/>
    <property type="match status" value="1"/>
</dbReference>
<sequence>MENQVIARKIVTVHAPQAHQGFLGPDHMARAVIQNEFTSSDPFILLMDDVLDKKNDEPVGGPHPHAGFETVSLLLEGEIGDIGHWMKEGDFQMMTAGSGIVHTESIDRKSKMRLLQMWLSLPKADRWTTPRVQDISFANAPHLSENGTKIRLYSGSFAGLTSPVQNYVPLIVADIQLQPGVSMAHELSNSYNAFLYVIEGNVQVGDDGQRLQENQVGWLDQPDGDAQTELILTAGENGGRVILYAGQPQNDPIVSYGPFIADDQEEIRGLYRDFRQGKMGHVSALPAGQRFNY</sequence>
<evidence type="ECO:0000259" key="4">
    <source>
        <dbReference type="Pfam" id="PF02678"/>
    </source>
</evidence>
<organism evidence="6 7">
    <name type="scientific">Dyadobacter pollutisoli</name>
    <dbReference type="NCBI Taxonomy" id="2910158"/>
    <lineage>
        <taxon>Bacteria</taxon>
        <taxon>Pseudomonadati</taxon>
        <taxon>Bacteroidota</taxon>
        <taxon>Cytophagia</taxon>
        <taxon>Cytophagales</taxon>
        <taxon>Spirosomataceae</taxon>
        <taxon>Dyadobacter</taxon>
    </lineage>
</organism>
<dbReference type="GO" id="GO:0046872">
    <property type="term" value="F:metal ion binding"/>
    <property type="evidence" value="ECO:0007669"/>
    <property type="project" value="UniProtKB-KW"/>
</dbReference>
<dbReference type="CDD" id="cd02247">
    <property type="entry name" value="cupin_pirin_C"/>
    <property type="match status" value="1"/>
</dbReference>
<feature type="binding site" evidence="2">
    <location>
        <position position="65"/>
    </location>
    <ligand>
        <name>Fe cation</name>
        <dbReference type="ChEBI" id="CHEBI:24875"/>
    </ligand>
</feature>
<accession>A0A9E8NJ53</accession>
<feature type="binding site" evidence="2">
    <location>
        <position position="102"/>
    </location>
    <ligand>
        <name>Fe cation</name>
        <dbReference type="ChEBI" id="CHEBI:24875"/>
    </ligand>
</feature>
<protein>
    <submittedName>
        <fullName evidence="6">Pirin family protein</fullName>
    </submittedName>
</protein>
<feature type="domain" description="Pirin N-terminal" evidence="4">
    <location>
        <begin position="35"/>
        <end position="119"/>
    </location>
</feature>
<dbReference type="KEGG" id="dpf:ON006_14980"/>
<dbReference type="InterPro" id="IPR014710">
    <property type="entry name" value="RmlC-like_jellyroll"/>
</dbReference>
<dbReference type="InterPro" id="IPR003829">
    <property type="entry name" value="Pirin_N_dom"/>
</dbReference>
<evidence type="ECO:0000313" key="6">
    <source>
        <dbReference type="EMBL" id="WAC15237.1"/>
    </source>
</evidence>
<evidence type="ECO:0000256" key="3">
    <source>
        <dbReference type="RuleBase" id="RU003457"/>
    </source>
</evidence>
<keyword evidence="7" id="KW-1185">Reference proteome</keyword>
<gene>
    <name evidence="6" type="ORF">ON006_14980</name>
</gene>
<dbReference type="InterPro" id="IPR012093">
    <property type="entry name" value="Pirin"/>
</dbReference>
<proteinExistence type="inferred from homology"/>
<feature type="domain" description="Pirin C-terminal" evidence="5">
    <location>
        <begin position="173"/>
        <end position="280"/>
    </location>
</feature>
<dbReference type="PANTHER" id="PTHR13903">
    <property type="entry name" value="PIRIN-RELATED"/>
    <property type="match status" value="1"/>
</dbReference>
<keyword evidence="2" id="KW-0408">Iron</keyword>
<evidence type="ECO:0000256" key="1">
    <source>
        <dbReference type="ARBA" id="ARBA00008416"/>
    </source>
</evidence>
<dbReference type="Pfam" id="PF05726">
    <property type="entry name" value="Pirin_C"/>
    <property type="match status" value="1"/>
</dbReference>
<name>A0A9E8NJ53_9BACT</name>
<comment type="similarity">
    <text evidence="1 3">Belongs to the pirin family.</text>
</comment>
<feature type="binding site" evidence="2">
    <location>
        <position position="63"/>
    </location>
    <ligand>
        <name>Fe cation</name>
        <dbReference type="ChEBI" id="CHEBI:24875"/>
    </ligand>
</feature>
<reference evidence="6" key="1">
    <citation type="submission" date="2022-11" db="EMBL/GenBank/DDBJ databases">
        <title>Dyadobacter pollutisoli sp. nov., isolated from plastic dumped soil.</title>
        <authorList>
            <person name="Kim J.M."/>
            <person name="Kim K.R."/>
            <person name="Lee J.K."/>
            <person name="Hao L."/>
            <person name="Jeon C.O."/>
        </authorList>
    </citation>
    <scope>NUCLEOTIDE SEQUENCE</scope>
    <source>
        <strain evidence="6">U1</strain>
    </source>
</reference>
<dbReference type="InterPro" id="IPR011051">
    <property type="entry name" value="RmlC_Cupin_sf"/>
</dbReference>
<dbReference type="Gene3D" id="2.60.120.10">
    <property type="entry name" value="Jelly Rolls"/>
    <property type="match status" value="2"/>
</dbReference>
<dbReference type="PIRSF" id="PIRSF006232">
    <property type="entry name" value="Pirin"/>
    <property type="match status" value="1"/>
</dbReference>